<feature type="domain" description="Major facilitator superfamily (MFS) profile" evidence="9">
    <location>
        <begin position="20"/>
        <end position="398"/>
    </location>
</feature>
<feature type="transmembrane region" description="Helical" evidence="8">
    <location>
        <begin position="255"/>
        <end position="277"/>
    </location>
</feature>
<gene>
    <name evidence="10" type="ORF">F9802_10505</name>
</gene>
<accession>A0A6I1FKL4</accession>
<comment type="subcellular location">
    <subcellularLocation>
        <location evidence="1">Cell membrane</location>
        <topology evidence="1">Multi-pass membrane protein</topology>
    </subcellularLocation>
</comment>
<dbReference type="Pfam" id="PF07690">
    <property type="entry name" value="MFS_1"/>
    <property type="match status" value="1"/>
</dbReference>
<keyword evidence="5 8" id="KW-0812">Transmembrane</keyword>
<evidence type="ECO:0000256" key="2">
    <source>
        <dbReference type="ARBA" id="ARBA00008335"/>
    </source>
</evidence>
<dbReference type="InterPro" id="IPR036259">
    <property type="entry name" value="MFS_trans_sf"/>
</dbReference>
<feature type="transmembrane region" description="Helical" evidence="8">
    <location>
        <begin position="373"/>
        <end position="392"/>
    </location>
</feature>
<dbReference type="Gene3D" id="1.20.1250.20">
    <property type="entry name" value="MFS general substrate transporter like domains"/>
    <property type="match status" value="1"/>
</dbReference>
<dbReference type="PANTHER" id="PTHR43271">
    <property type="entry name" value="BLL2771 PROTEIN"/>
    <property type="match status" value="1"/>
</dbReference>
<feature type="transmembrane region" description="Helical" evidence="8">
    <location>
        <begin position="222"/>
        <end position="243"/>
    </location>
</feature>
<sequence length="413" mass="45575">MNDQPQVRKYTTKDKEFWRMMGALVCASLITFANMYFTQPVMPLFVKKFEISSAEASLSMSLTIIALMAGLLVFGFLSDRFGRRRIMDIGLAFSILPLIVMPFLPSFEALLFLRIIQGFFLAGIPAAAIAYVSEEVAVKSIGLGIMLYIASNSMGGMFGRASFGYVADAASYEAALYALIAADVVLFLLYLWWIPSSRFFKPSKRPFMEDIRGMAHHTKNTMLIPLFLSGIMMQGAFTGLWTYLPFYLHGEPFEWSLKTISFLYFAYSAGVAGSVIAGKLSERFSKTNMLMAGAFFFTSGSLLTISHSGGLIILGLALNCLGFFVSHSLMTAIVNERATHHKGGASSLYLFSYYLGAAAGTTLTAFLWESAGWTGVALLTFMAIPSVIWVGLSGESNKKLKLFSLLLRKREYK</sequence>
<dbReference type="EMBL" id="WEIO01000005">
    <property type="protein sequence ID" value="KAB7706619.1"/>
    <property type="molecule type" value="Genomic_DNA"/>
</dbReference>
<dbReference type="PANTHER" id="PTHR43271:SF1">
    <property type="entry name" value="INNER MEMBRANE TRANSPORT PROTEIN YNFM"/>
    <property type="match status" value="1"/>
</dbReference>
<feature type="transmembrane region" description="Helical" evidence="8">
    <location>
        <begin position="57"/>
        <end position="77"/>
    </location>
</feature>
<dbReference type="InterPro" id="IPR020846">
    <property type="entry name" value="MFS_dom"/>
</dbReference>
<evidence type="ECO:0000313" key="11">
    <source>
        <dbReference type="Proteomes" id="UP000429595"/>
    </source>
</evidence>
<evidence type="ECO:0000256" key="7">
    <source>
        <dbReference type="ARBA" id="ARBA00023136"/>
    </source>
</evidence>
<comment type="similarity">
    <text evidence="2">Belongs to the major facilitator superfamily.</text>
</comment>
<reference evidence="10 11" key="1">
    <citation type="submission" date="2019-10" db="EMBL/GenBank/DDBJ databases">
        <title>Bacillus aerolatum sp. nov., isolated from bioaerosol of sport playgrounds.</title>
        <authorList>
            <person name="Chen P."/>
            <person name="Zhang G."/>
        </authorList>
    </citation>
    <scope>NUCLEOTIDE SEQUENCE [LARGE SCALE GENOMIC DNA]</scope>
    <source>
        <strain evidence="10 11">CX253</strain>
    </source>
</reference>
<dbReference type="InterPro" id="IPR011701">
    <property type="entry name" value="MFS"/>
</dbReference>
<feature type="transmembrane region" description="Helical" evidence="8">
    <location>
        <begin position="145"/>
        <end position="163"/>
    </location>
</feature>
<keyword evidence="3" id="KW-0813">Transport</keyword>
<feature type="transmembrane region" description="Helical" evidence="8">
    <location>
        <begin position="289"/>
        <end position="305"/>
    </location>
</feature>
<proteinExistence type="inferred from homology"/>
<evidence type="ECO:0000256" key="8">
    <source>
        <dbReference type="SAM" id="Phobius"/>
    </source>
</evidence>
<dbReference type="RefSeq" id="WP_152151687.1">
    <property type="nucleotide sequence ID" value="NZ_WEIO01000005.1"/>
</dbReference>
<feature type="transmembrane region" description="Helical" evidence="8">
    <location>
        <begin position="346"/>
        <end position="367"/>
    </location>
</feature>
<feature type="transmembrane region" description="Helical" evidence="8">
    <location>
        <begin position="111"/>
        <end position="133"/>
    </location>
</feature>
<dbReference type="CDD" id="cd17324">
    <property type="entry name" value="MFS_NepI_like"/>
    <property type="match status" value="1"/>
</dbReference>
<evidence type="ECO:0000256" key="3">
    <source>
        <dbReference type="ARBA" id="ARBA00022448"/>
    </source>
</evidence>
<dbReference type="PROSITE" id="PS50850">
    <property type="entry name" value="MFS"/>
    <property type="match status" value="1"/>
</dbReference>
<keyword evidence="4" id="KW-1003">Cell membrane</keyword>
<name>A0A6I1FKL4_9BACI</name>
<feature type="transmembrane region" description="Helical" evidence="8">
    <location>
        <begin position="175"/>
        <end position="194"/>
    </location>
</feature>
<dbReference type="GO" id="GO:0022857">
    <property type="term" value="F:transmembrane transporter activity"/>
    <property type="evidence" value="ECO:0007669"/>
    <property type="project" value="InterPro"/>
</dbReference>
<keyword evidence="7 8" id="KW-0472">Membrane</keyword>
<keyword evidence="11" id="KW-1185">Reference proteome</keyword>
<feature type="transmembrane region" description="Helical" evidence="8">
    <location>
        <begin position="89"/>
        <end position="105"/>
    </location>
</feature>
<evidence type="ECO:0000256" key="4">
    <source>
        <dbReference type="ARBA" id="ARBA00022475"/>
    </source>
</evidence>
<comment type="caution">
    <text evidence="10">The sequence shown here is derived from an EMBL/GenBank/DDBJ whole genome shotgun (WGS) entry which is preliminary data.</text>
</comment>
<organism evidence="10 11">
    <name type="scientific">Bacillus aerolatus</name>
    <dbReference type="NCBI Taxonomy" id="2653354"/>
    <lineage>
        <taxon>Bacteria</taxon>
        <taxon>Bacillati</taxon>
        <taxon>Bacillota</taxon>
        <taxon>Bacilli</taxon>
        <taxon>Bacillales</taxon>
        <taxon>Bacillaceae</taxon>
        <taxon>Bacillus</taxon>
    </lineage>
</organism>
<evidence type="ECO:0000256" key="6">
    <source>
        <dbReference type="ARBA" id="ARBA00022989"/>
    </source>
</evidence>
<feature type="transmembrane region" description="Helical" evidence="8">
    <location>
        <begin position="17"/>
        <end position="37"/>
    </location>
</feature>
<evidence type="ECO:0000256" key="5">
    <source>
        <dbReference type="ARBA" id="ARBA00022692"/>
    </source>
</evidence>
<keyword evidence="6 8" id="KW-1133">Transmembrane helix</keyword>
<evidence type="ECO:0000313" key="10">
    <source>
        <dbReference type="EMBL" id="KAB7706619.1"/>
    </source>
</evidence>
<dbReference type="Proteomes" id="UP000429595">
    <property type="component" value="Unassembled WGS sequence"/>
</dbReference>
<protein>
    <submittedName>
        <fullName evidence="10">MFS transporter</fullName>
    </submittedName>
</protein>
<dbReference type="SUPFAM" id="SSF103473">
    <property type="entry name" value="MFS general substrate transporter"/>
    <property type="match status" value="1"/>
</dbReference>
<dbReference type="AlphaFoldDB" id="A0A6I1FKL4"/>
<feature type="transmembrane region" description="Helical" evidence="8">
    <location>
        <begin position="311"/>
        <end position="334"/>
    </location>
</feature>
<evidence type="ECO:0000259" key="9">
    <source>
        <dbReference type="PROSITE" id="PS50850"/>
    </source>
</evidence>
<dbReference type="GO" id="GO:0005886">
    <property type="term" value="C:plasma membrane"/>
    <property type="evidence" value="ECO:0007669"/>
    <property type="project" value="UniProtKB-SubCell"/>
</dbReference>
<evidence type="ECO:0000256" key="1">
    <source>
        <dbReference type="ARBA" id="ARBA00004651"/>
    </source>
</evidence>